<feature type="transmembrane region" description="Helical" evidence="7">
    <location>
        <begin position="98"/>
        <end position="117"/>
    </location>
</feature>
<feature type="transmembrane region" description="Helical" evidence="7">
    <location>
        <begin position="217"/>
        <end position="237"/>
    </location>
</feature>
<protein>
    <submittedName>
        <fullName evidence="9">MFS transporter</fullName>
    </submittedName>
</protein>
<comment type="subcellular location">
    <subcellularLocation>
        <location evidence="1">Cell membrane</location>
        <topology evidence="1">Multi-pass membrane protein</topology>
    </subcellularLocation>
</comment>
<name>A0ABY7ZMU5_9ACTN</name>
<gene>
    <name evidence="9" type="ORF">PVK37_25670</name>
</gene>
<dbReference type="CDD" id="cd06173">
    <property type="entry name" value="MFS_MefA_like"/>
    <property type="match status" value="1"/>
</dbReference>
<dbReference type="Pfam" id="PF07690">
    <property type="entry name" value="MFS_1"/>
    <property type="match status" value="1"/>
</dbReference>
<keyword evidence="10" id="KW-1185">Reference proteome</keyword>
<dbReference type="PRINTS" id="PR01988">
    <property type="entry name" value="EXPORTERBACE"/>
</dbReference>
<feature type="transmembrane region" description="Helical" evidence="7">
    <location>
        <begin position="47"/>
        <end position="66"/>
    </location>
</feature>
<evidence type="ECO:0000259" key="8">
    <source>
        <dbReference type="PROSITE" id="PS50850"/>
    </source>
</evidence>
<keyword evidence="2" id="KW-1003">Cell membrane</keyword>
<sequence length="438" mass="45490">MAMVLGHPGFRRLLIGQSVSNFADTALYLSLGIWAKDLTGSNSAAGAVFLALAVPVLFAPAAGIVVDRVRRRPLLVLTNLLTGVVVLSLLLVRGTDQLWILYGVAFLYGCSALFVVAARSAMLKELVSDQDLAPANAALQTASQGIRVLSPLIGAGLYAAFGGTALALFVVVLFVVAAAVLGSIRVHETEPEPRVPFRRDFLAGFQHIRAVPLLSRVTLAGAAAWAVLGFFETVIFAVIESGLHRPPSFFGVITSIQGVGAVLGGLVAARLSRRVGDGRLVALGLAAFGVGNLALAVPSLAVVVAASVVNGAAMVWFVVGFTTAMQTHTATRMQGRVNAASTMFVLIPNTASIALGAALISVFDYRSLLAATAVVTLACAVALWRGTSRTGYARPPGPEPDAFGSGAAGSPGVPPVGRRPADGQVHRDRVELDEDVRR</sequence>
<evidence type="ECO:0000256" key="3">
    <source>
        <dbReference type="ARBA" id="ARBA00022692"/>
    </source>
</evidence>
<evidence type="ECO:0000256" key="5">
    <source>
        <dbReference type="ARBA" id="ARBA00023136"/>
    </source>
</evidence>
<dbReference type="EMBL" id="CP118615">
    <property type="protein sequence ID" value="WDZ83823.1"/>
    <property type="molecule type" value="Genomic_DNA"/>
</dbReference>
<keyword evidence="4 7" id="KW-1133">Transmembrane helix</keyword>
<keyword evidence="5 7" id="KW-0472">Membrane</keyword>
<feature type="compositionally biased region" description="Low complexity" evidence="6">
    <location>
        <begin position="400"/>
        <end position="418"/>
    </location>
</feature>
<proteinExistence type="predicted"/>
<dbReference type="RefSeq" id="WP_275030381.1">
    <property type="nucleotide sequence ID" value="NZ_CP118615.1"/>
</dbReference>
<accession>A0ABY7ZMU5</accession>
<feature type="region of interest" description="Disordered" evidence="6">
    <location>
        <begin position="390"/>
        <end position="438"/>
    </location>
</feature>
<dbReference type="InterPro" id="IPR020846">
    <property type="entry name" value="MFS_dom"/>
</dbReference>
<feature type="transmembrane region" description="Helical" evidence="7">
    <location>
        <begin position="165"/>
        <end position="184"/>
    </location>
</feature>
<feature type="domain" description="Major facilitator superfamily (MFS) profile" evidence="8">
    <location>
        <begin position="1"/>
        <end position="190"/>
    </location>
</feature>
<evidence type="ECO:0000256" key="4">
    <source>
        <dbReference type="ARBA" id="ARBA00022989"/>
    </source>
</evidence>
<dbReference type="PROSITE" id="PS50850">
    <property type="entry name" value="MFS"/>
    <property type="match status" value="1"/>
</dbReference>
<evidence type="ECO:0000256" key="1">
    <source>
        <dbReference type="ARBA" id="ARBA00004651"/>
    </source>
</evidence>
<evidence type="ECO:0000256" key="2">
    <source>
        <dbReference type="ARBA" id="ARBA00022475"/>
    </source>
</evidence>
<dbReference type="InterPro" id="IPR022324">
    <property type="entry name" value="Bacilysin_exporter_BacE_put"/>
</dbReference>
<dbReference type="PANTHER" id="PTHR23513:SF6">
    <property type="entry name" value="MAJOR FACILITATOR SUPERFAMILY ASSOCIATED DOMAIN-CONTAINING PROTEIN"/>
    <property type="match status" value="1"/>
</dbReference>
<feature type="transmembrane region" description="Helical" evidence="7">
    <location>
        <begin position="365"/>
        <end position="384"/>
    </location>
</feature>
<organism evidence="9 10">
    <name type="scientific">Micromonospora cathayae</name>
    <dbReference type="NCBI Taxonomy" id="3028804"/>
    <lineage>
        <taxon>Bacteria</taxon>
        <taxon>Bacillati</taxon>
        <taxon>Actinomycetota</taxon>
        <taxon>Actinomycetes</taxon>
        <taxon>Micromonosporales</taxon>
        <taxon>Micromonosporaceae</taxon>
        <taxon>Micromonospora</taxon>
    </lineage>
</organism>
<evidence type="ECO:0000313" key="10">
    <source>
        <dbReference type="Proteomes" id="UP001219605"/>
    </source>
</evidence>
<dbReference type="Proteomes" id="UP001219605">
    <property type="component" value="Chromosome"/>
</dbReference>
<reference evidence="9 10" key="1">
    <citation type="submission" date="2023-02" db="EMBL/GenBank/DDBJ databases">
        <authorList>
            <person name="Mo P."/>
        </authorList>
    </citation>
    <scope>NUCLEOTIDE SEQUENCE [LARGE SCALE GENOMIC DNA]</scope>
    <source>
        <strain evidence="9 10">HUAS 3</strain>
    </source>
</reference>
<feature type="transmembrane region" description="Helical" evidence="7">
    <location>
        <begin position="12"/>
        <end position="35"/>
    </location>
</feature>
<keyword evidence="3 7" id="KW-0812">Transmembrane</keyword>
<dbReference type="SUPFAM" id="SSF103473">
    <property type="entry name" value="MFS general substrate transporter"/>
    <property type="match status" value="1"/>
</dbReference>
<dbReference type="InterPro" id="IPR011701">
    <property type="entry name" value="MFS"/>
</dbReference>
<feature type="transmembrane region" description="Helical" evidence="7">
    <location>
        <begin position="280"/>
        <end position="297"/>
    </location>
</feature>
<dbReference type="PANTHER" id="PTHR23513">
    <property type="entry name" value="INTEGRAL MEMBRANE EFFLUX PROTEIN-RELATED"/>
    <property type="match status" value="1"/>
</dbReference>
<evidence type="ECO:0000256" key="6">
    <source>
        <dbReference type="SAM" id="MobiDB-lite"/>
    </source>
</evidence>
<evidence type="ECO:0000256" key="7">
    <source>
        <dbReference type="SAM" id="Phobius"/>
    </source>
</evidence>
<feature type="transmembrane region" description="Helical" evidence="7">
    <location>
        <begin position="303"/>
        <end position="325"/>
    </location>
</feature>
<dbReference type="InterPro" id="IPR036259">
    <property type="entry name" value="MFS_trans_sf"/>
</dbReference>
<feature type="transmembrane region" description="Helical" evidence="7">
    <location>
        <begin position="337"/>
        <end position="359"/>
    </location>
</feature>
<feature type="transmembrane region" description="Helical" evidence="7">
    <location>
        <begin position="249"/>
        <end position="268"/>
    </location>
</feature>
<feature type="compositionally biased region" description="Basic and acidic residues" evidence="6">
    <location>
        <begin position="419"/>
        <end position="438"/>
    </location>
</feature>
<evidence type="ECO:0000313" key="9">
    <source>
        <dbReference type="EMBL" id="WDZ83823.1"/>
    </source>
</evidence>
<feature type="transmembrane region" description="Helical" evidence="7">
    <location>
        <begin position="73"/>
        <end position="92"/>
    </location>
</feature>
<dbReference type="Gene3D" id="1.20.1250.20">
    <property type="entry name" value="MFS general substrate transporter like domains"/>
    <property type="match status" value="1"/>
</dbReference>